<proteinExistence type="predicted"/>
<keyword evidence="1" id="KW-0285">Flavoprotein</keyword>
<dbReference type="Pfam" id="PF03060">
    <property type="entry name" value="NMO"/>
    <property type="match status" value="2"/>
</dbReference>
<protein>
    <submittedName>
        <fullName evidence="4">2-nitropropane dioxygenase</fullName>
    </submittedName>
</protein>
<accession>A0A2A2FAH6</accession>
<dbReference type="InterPro" id="IPR004136">
    <property type="entry name" value="NMO"/>
</dbReference>
<keyword evidence="5" id="KW-1185">Reference proteome</keyword>
<sequence>MNEQPLETPLTRLLGIRHPVLSAPMAWVAGGHLASAVSQAGGLGLIGGGYGDAEWLEHELAKAGDSPVGVGFITWSAQQKPELLDQVLAHQPRAMMLSFGELAGFAPRIREAGCCLLAQVQTVEQARKAVDEGADVIVAQGTEAGGHGANRATLPLVPAVVDAVGSVPVVAAGGIADGRGAAAAMMLGASGVLMGSRFYATEESLAHPTAKTGAANAHGDDTVRSSVFDRLRGYGWPEPYTLRSLRNRMTDQWHGHLPDLEENLADERERFQSAIREGDFSLAPLIVGEAVDLIDRVQSARDVVEGVVAETAALLGQGAPNVSLRSGHQE</sequence>
<dbReference type="GO" id="GO:0018580">
    <property type="term" value="F:nitronate monooxygenase activity"/>
    <property type="evidence" value="ECO:0007669"/>
    <property type="project" value="InterPro"/>
</dbReference>
<keyword evidence="4" id="KW-0223">Dioxygenase</keyword>
<comment type="caution">
    <text evidence="4">The sequence shown here is derived from an EMBL/GenBank/DDBJ whole genome shotgun (WGS) entry which is preliminary data.</text>
</comment>
<evidence type="ECO:0000313" key="4">
    <source>
        <dbReference type="EMBL" id="PAU82501.1"/>
    </source>
</evidence>
<evidence type="ECO:0000256" key="1">
    <source>
        <dbReference type="ARBA" id="ARBA00022630"/>
    </source>
</evidence>
<dbReference type="EMBL" id="NSKD01000001">
    <property type="protein sequence ID" value="PAU82501.1"/>
    <property type="molecule type" value="Genomic_DNA"/>
</dbReference>
<organism evidence="4 5">
    <name type="scientific">Halovibrio salipaludis</name>
    <dbReference type="NCBI Taxonomy" id="2032626"/>
    <lineage>
        <taxon>Bacteria</taxon>
        <taxon>Pseudomonadati</taxon>
        <taxon>Pseudomonadota</taxon>
        <taxon>Gammaproteobacteria</taxon>
        <taxon>Oceanospirillales</taxon>
        <taxon>Halomonadaceae</taxon>
        <taxon>Halovibrio</taxon>
    </lineage>
</organism>
<dbReference type="SMART" id="SM01240">
    <property type="entry name" value="IMPDH"/>
    <property type="match status" value="1"/>
</dbReference>
<evidence type="ECO:0000313" key="5">
    <source>
        <dbReference type="Proteomes" id="UP000218896"/>
    </source>
</evidence>
<gene>
    <name evidence="4" type="ORF">CK501_02840</name>
</gene>
<evidence type="ECO:0000256" key="2">
    <source>
        <dbReference type="ARBA" id="ARBA00022643"/>
    </source>
</evidence>
<dbReference type="AlphaFoldDB" id="A0A2A2FAH6"/>
<dbReference type="SUPFAM" id="SSF51412">
    <property type="entry name" value="Inosine monophosphate dehydrogenase (IMPDH)"/>
    <property type="match status" value="1"/>
</dbReference>
<dbReference type="PANTHER" id="PTHR32332:SF31">
    <property type="entry name" value="2-NITROPROPANE DIOXYGENASE FAMILY, PUTATIVE (AFU_ORTHOLOGUE AFUA_2G09850)-RELATED"/>
    <property type="match status" value="1"/>
</dbReference>
<dbReference type="Gene3D" id="3.20.20.70">
    <property type="entry name" value="Aldolase class I"/>
    <property type="match status" value="1"/>
</dbReference>
<keyword evidence="3" id="KW-0560">Oxidoreductase</keyword>
<dbReference type="PANTHER" id="PTHR32332">
    <property type="entry name" value="2-NITROPROPANE DIOXYGENASE"/>
    <property type="match status" value="1"/>
</dbReference>
<keyword evidence="2" id="KW-0288">FMN</keyword>
<dbReference type="CDD" id="cd04730">
    <property type="entry name" value="NPD_like"/>
    <property type="match status" value="1"/>
</dbReference>
<dbReference type="InterPro" id="IPR013785">
    <property type="entry name" value="Aldolase_TIM"/>
</dbReference>
<reference evidence="4 5" key="1">
    <citation type="submission" date="2017-08" db="EMBL/GenBank/DDBJ databases">
        <title>Halovibrio sewagensis sp. nov., isolated from wastewater of high salinity.</title>
        <authorList>
            <person name="Dong X."/>
            <person name="Zhang G."/>
        </authorList>
    </citation>
    <scope>NUCLEOTIDE SEQUENCE [LARGE SCALE GENOMIC DNA]</scope>
    <source>
        <strain evidence="4 5">YL5-2</strain>
    </source>
</reference>
<name>A0A2A2FAH6_9GAMM</name>
<evidence type="ECO:0000256" key="3">
    <source>
        <dbReference type="ARBA" id="ARBA00023002"/>
    </source>
</evidence>
<dbReference type="Proteomes" id="UP000218896">
    <property type="component" value="Unassembled WGS sequence"/>
</dbReference>
<dbReference type="GO" id="GO:0051213">
    <property type="term" value="F:dioxygenase activity"/>
    <property type="evidence" value="ECO:0007669"/>
    <property type="project" value="UniProtKB-KW"/>
</dbReference>